<dbReference type="AlphaFoldDB" id="A0A4P6V3C7"/>
<name>A0A4P6V3C7_9HYPH</name>
<dbReference type="KEGG" id="rpod:E0E05_11325"/>
<sequence length="104" mass="12132">MFVAMNRFRINEGQEEAFEEVWRNRQSRLADVPGFESFHLLRGAFDEESRTTLYASHTIWHSEAHFADWTRSEHFRAAHRNAGDNRGMYAGHPVFEGFTAVLSE</sequence>
<dbReference type="OrthoDB" id="9798115at2"/>
<protein>
    <submittedName>
        <fullName evidence="2">Antibiotic biosynthesis monooxygenase</fullName>
    </submittedName>
</protein>
<dbReference type="PROSITE" id="PS51725">
    <property type="entry name" value="ABM"/>
    <property type="match status" value="1"/>
</dbReference>
<dbReference type="InterPro" id="IPR011008">
    <property type="entry name" value="Dimeric_a/b-barrel"/>
</dbReference>
<accession>A0A4P6V3C7</accession>
<dbReference type="PANTHER" id="PTHR34474:SF2">
    <property type="entry name" value="SIGNAL TRANSDUCTION PROTEIN TRAP"/>
    <property type="match status" value="1"/>
</dbReference>
<keyword evidence="2" id="KW-0503">Monooxygenase</keyword>
<evidence type="ECO:0000313" key="2">
    <source>
        <dbReference type="EMBL" id="QBK31136.1"/>
    </source>
</evidence>
<dbReference type="GO" id="GO:0004497">
    <property type="term" value="F:monooxygenase activity"/>
    <property type="evidence" value="ECO:0007669"/>
    <property type="project" value="UniProtKB-KW"/>
</dbReference>
<evidence type="ECO:0000313" key="3">
    <source>
        <dbReference type="Proteomes" id="UP000293719"/>
    </source>
</evidence>
<dbReference type="EMBL" id="CP036532">
    <property type="protein sequence ID" value="QBK31136.1"/>
    <property type="molecule type" value="Genomic_DNA"/>
</dbReference>
<proteinExistence type="predicted"/>
<dbReference type="Gene3D" id="3.30.70.100">
    <property type="match status" value="1"/>
</dbReference>
<gene>
    <name evidence="2" type="ORF">E0E05_11325</name>
</gene>
<dbReference type="InterPro" id="IPR050404">
    <property type="entry name" value="Heme-degrading_MO"/>
</dbReference>
<organism evidence="2 3">
    <name type="scientific">Roseitalea porphyridii</name>
    <dbReference type="NCBI Taxonomy" id="1852022"/>
    <lineage>
        <taxon>Bacteria</taxon>
        <taxon>Pseudomonadati</taxon>
        <taxon>Pseudomonadota</taxon>
        <taxon>Alphaproteobacteria</taxon>
        <taxon>Hyphomicrobiales</taxon>
        <taxon>Ahrensiaceae</taxon>
        <taxon>Roseitalea</taxon>
    </lineage>
</organism>
<dbReference type="GeneID" id="90767889"/>
<dbReference type="SUPFAM" id="SSF54909">
    <property type="entry name" value="Dimeric alpha+beta barrel"/>
    <property type="match status" value="1"/>
</dbReference>
<dbReference type="InterPro" id="IPR007138">
    <property type="entry name" value="ABM_dom"/>
</dbReference>
<dbReference type="Pfam" id="PF03992">
    <property type="entry name" value="ABM"/>
    <property type="match status" value="1"/>
</dbReference>
<feature type="domain" description="ABM" evidence="1">
    <location>
        <begin position="2"/>
        <end position="95"/>
    </location>
</feature>
<dbReference type="PANTHER" id="PTHR34474">
    <property type="entry name" value="SIGNAL TRANSDUCTION PROTEIN TRAP"/>
    <property type="match status" value="1"/>
</dbReference>
<keyword evidence="3" id="KW-1185">Reference proteome</keyword>
<reference evidence="2 3" key="1">
    <citation type="journal article" date="2017" name="Int. J. Syst. Evol. Microbiol.">
        <title>Roseitalea porphyridii gen. nov., sp. nov., isolated from a red alga, and reclassification of Hoeflea suaedae Chung et al. 2013 as Pseudohoeflea suaedae gen. nov., comb. nov.</title>
        <authorList>
            <person name="Hyeon J.W."/>
            <person name="Jeong S.E."/>
            <person name="Baek K."/>
            <person name="Jeon C.O."/>
        </authorList>
    </citation>
    <scope>NUCLEOTIDE SEQUENCE [LARGE SCALE GENOMIC DNA]</scope>
    <source>
        <strain evidence="2 3">MA7-20</strain>
    </source>
</reference>
<dbReference type="Proteomes" id="UP000293719">
    <property type="component" value="Chromosome"/>
</dbReference>
<evidence type="ECO:0000259" key="1">
    <source>
        <dbReference type="PROSITE" id="PS51725"/>
    </source>
</evidence>
<dbReference type="RefSeq" id="WP_131616811.1">
    <property type="nucleotide sequence ID" value="NZ_CP036532.1"/>
</dbReference>
<keyword evidence="2" id="KW-0560">Oxidoreductase</keyword>